<feature type="non-terminal residue" evidence="2">
    <location>
        <position position="1"/>
    </location>
</feature>
<accession>A0A0F8Y266</accession>
<protein>
    <recommendedName>
        <fullName evidence="3">LamG-like jellyroll fold domain-containing protein</fullName>
    </recommendedName>
</protein>
<sequence>TVDTGHTLQWAMNKLKCDPDVNSDYLEYATVTIDGMVILRENWHLVKPKEGHVVNIYAMPKGGGGGGKNPFKIILSIAMIFIAPGLSNLLFDVLIDSAFAFIAESELFFVLADAFFSVIGNLIISALFGPSLPSIDLGTPQRDSPTRFIEGARNRANPFGSIPIVLGRHRVVPALGARQFTEIEGDNNFVRGMVVWGRGPITLTDIKIGTNVLGNFDDVEIEHRGLIGQGISLVKASSQRATLPAFDDTGDITFEAWIKPTTVSGIQPILSNRAAATGITLRLNGANLEAIVESASPEAITGSTTLVAGREYRVALVISGTTGTIYLGNAYEMEAEATGDVTGRTPASDTAYIGFDSVSTDYFGGVVDNCRLWNV</sequence>
<proteinExistence type="predicted"/>
<dbReference type="EMBL" id="LAZR01059500">
    <property type="protein sequence ID" value="KKK67660.1"/>
    <property type="molecule type" value="Genomic_DNA"/>
</dbReference>
<dbReference type="Pfam" id="PF13385">
    <property type="entry name" value="Laminin_G_3"/>
    <property type="match status" value="1"/>
</dbReference>
<organism evidence="2">
    <name type="scientific">marine sediment metagenome</name>
    <dbReference type="NCBI Taxonomy" id="412755"/>
    <lineage>
        <taxon>unclassified sequences</taxon>
        <taxon>metagenomes</taxon>
        <taxon>ecological metagenomes</taxon>
    </lineage>
</organism>
<feature type="non-terminal residue" evidence="2">
    <location>
        <position position="375"/>
    </location>
</feature>
<keyword evidence="1" id="KW-0472">Membrane</keyword>
<keyword evidence="1" id="KW-0812">Transmembrane</keyword>
<dbReference type="Gene3D" id="2.60.120.200">
    <property type="match status" value="1"/>
</dbReference>
<dbReference type="AlphaFoldDB" id="A0A0F8Y266"/>
<evidence type="ECO:0000256" key="1">
    <source>
        <dbReference type="SAM" id="Phobius"/>
    </source>
</evidence>
<feature type="transmembrane region" description="Helical" evidence="1">
    <location>
        <begin position="73"/>
        <end position="95"/>
    </location>
</feature>
<reference evidence="2" key="1">
    <citation type="journal article" date="2015" name="Nature">
        <title>Complex archaea that bridge the gap between prokaryotes and eukaryotes.</title>
        <authorList>
            <person name="Spang A."/>
            <person name="Saw J.H."/>
            <person name="Jorgensen S.L."/>
            <person name="Zaremba-Niedzwiedzka K."/>
            <person name="Martijn J."/>
            <person name="Lind A.E."/>
            <person name="van Eijk R."/>
            <person name="Schleper C."/>
            <person name="Guy L."/>
            <person name="Ettema T.J."/>
        </authorList>
    </citation>
    <scope>NUCLEOTIDE SEQUENCE</scope>
</reference>
<name>A0A0F8Y266_9ZZZZ</name>
<dbReference type="InterPro" id="IPR013320">
    <property type="entry name" value="ConA-like_dom_sf"/>
</dbReference>
<feature type="transmembrane region" description="Helical" evidence="1">
    <location>
        <begin position="107"/>
        <end position="128"/>
    </location>
</feature>
<dbReference type="SUPFAM" id="SSF49899">
    <property type="entry name" value="Concanavalin A-like lectins/glucanases"/>
    <property type="match status" value="1"/>
</dbReference>
<gene>
    <name evidence="2" type="ORF">LCGC14_2951850</name>
</gene>
<comment type="caution">
    <text evidence="2">The sequence shown here is derived from an EMBL/GenBank/DDBJ whole genome shotgun (WGS) entry which is preliminary data.</text>
</comment>
<evidence type="ECO:0008006" key="3">
    <source>
        <dbReference type="Google" id="ProtNLM"/>
    </source>
</evidence>
<evidence type="ECO:0000313" key="2">
    <source>
        <dbReference type="EMBL" id="KKK67660.1"/>
    </source>
</evidence>
<keyword evidence="1" id="KW-1133">Transmembrane helix</keyword>